<evidence type="ECO:0000313" key="5">
    <source>
        <dbReference type="Proteomes" id="UP001501490"/>
    </source>
</evidence>
<dbReference type="InterPro" id="IPR000086">
    <property type="entry name" value="NUDIX_hydrolase_dom"/>
</dbReference>
<dbReference type="RefSeq" id="WP_344806856.1">
    <property type="nucleotide sequence ID" value="NZ_BAABAB010000025.1"/>
</dbReference>
<protein>
    <submittedName>
        <fullName evidence="4">NUDIX hydrolase</fullName>
    </submittedName>
</protein>
<evidence type="ECO:0000256" key="2">
    <source>
        <dbReference type="ARBA" id="ARBA00022801"/>
    </source>
</evidence>
<comment type="caution">
    <text evidence="4">The sequence shown here is derived from an EMBL/GenBank/DDBJ whole genome shotgun (WGS) entry which is preliminary data.</text>
</comment>
<dbReference type="SUPFAM" id="SSF55811">
    <property type="entry name" value="Nudix"/>
    <property type="match status" value="1"/>
</dbReference>
<dbReference type="CDD" id="cd18877">
    <property type="entry name" value="NUDIX_Hydrolase"/>
    <property type="match status" value="1"/>
</dbReference>
<feature type="domain" description="Nudix hydrolase" evidence="3">
    <location>
        <begin position="18"/>
        <end position="149"/>
    </location>
</feature>
<evidence type="ECO:0000256" key="1">
    <source>
        <dbReference type="ARBA" id="ARBA00001946"/>
    </source>
</evidence>
<accession>A0ABP7AD67</accession>
<dbReference type="InterPro" id="IPR020084">
    <property type="entry name" value="NUDIX_hydrolase_CS"/>
</dbReference>
<dbReference type="EMBL" id="BAABAB010000025">
    <property type="protein sequence ID" value="GAA3629446.1"/>
    <property type="molecule type" value="Genomic_DNA"/>
</dbReference>
<dbReference type="PROSITE" id="PS00893">
    <property type="entry name" value="NUDIX_BOX"/>
    <property type="match status" value="1"/>
</dbReference>
<gene>
    <name evidence="4" type="ORF">GCM10022236_34670</name>
</gene>
<dbReference type="PANTHER" id="PTHR43046">
    <property type="entry name" value="GDP-MANNOSE MANNOSYL HYDROLASE"/>
    <property type="match status" value="1"/>
</dbReference>
<dbReference type="Proteomes" id="UP001501490">
    <property type="component" value="Unassembled WGS sequence"/>
</dbReference>
<reference evidence="5" key="1">
    <citation type="journal article" date="2019" name="Int. J. Syst. Evol. Microbiol.">
        <title>The Global Catalogue of Microorganisms (GCM) 10K type strain sequencing project: providing services to taxonomists for standard genome sequencing and annotation.</title>
        <authorList>
            <consortium name="The Broad Institute Genomics Platform"/>
            <consortium name="The Broad Institute Genome Sequencing Center for Infectious Disease"/>
            <person name="Wu L."/>
            <person name="Ma J."/>
        </authorList>
    </citation>
    <scope>NUCLEOTIDE SEQUENCE [LARGE SCALE GENOMIC DNA]</scope>
    <source>
        <strain evidence="5">JCM 16929</strain>
    </source>
</reference>
<dbReference type="Gene3D" id="3.90.79.10">
    <property type="entry name" value="Nucleoside Triphosphate Pyrophosphohydrolase"/>
    <property type="match status" value="1"/>
</dbReference>
<sequence>MEHDGNGWVQCGLGHRHWGRFGAAGLLLHRSADGAGTLILMQHRAVWTANGGTWGIPGGARDSHESAAQAALREAGEEAGVRSEDVAVTGEFADDHGAGWGYTTVLARLVRPFVLVPQEESEELRWVPVGEVDGLPLHPGFALSWPELRVRLEHAA</sequence>
<proteinExistence type="predicted"/>
<dbReference type="PANTHER" id="PTHR43046:SF2">
    <property type="entry name" value="8-OXO-DGTP DIPHOSPHATASE-RELATED"/>
    <property type="match status" value="1"/>
</dbReference>
<keyword evidence="2 4" id="KW-0378">Hydrolase</keyword>
<evidence type="ECO:0000259" key="3">
    <source>
        <dbReference type="PROSITE" id="PS51462"/>
    </source>
</evidence>
<organism evidence="4 5">
    <name type="scientific">Microlunatus ginsengisoli</name>
    <dbReference type="NCBI Taxonomy" id="363863"/>
    <lineage>
        <taxon>Bacteria</taxon>
        <taxon>Bacillati</taxon>
        <taxon>Actinomycetota</taxon>
        <taxon>Actinomycetes</taxon>
        <taxon>Propionibacteriales</taxon>
        <taxon>Propionibacteriaceae</taxon>
        <taxon>Microlunatus</taxon>
    </lineage>
</organism>
<comment type="cofactor">
    <cofactor evidence="1">
        <name>Mg(2+)</name>
        <dbReference type="ChEBI" id="CHEBI:18420"/>
    </cofactor>
</comment>
<evidence type="ECO:0000313" key="4">
    <source>
        <dbReference type="EMBL" id="GAA3629446.1"/>
    </source>
</evidence>
<dbReference type="PROSITE" id="PS51462">
    <property type="entry name" value="NUDIX"/>
    <property type="match status" value="1"/>
</dbReference>
<dbReference type="InterPro" id="IPR015797">
    <property type="entry name" value="NUDIX_hydrolase-like_dom_sf"/>
</dbReference>
<name>A0ABP7AD67_9ACTN</name>
<keyword evidence="5" id="KW-1185">Reference proteome</keyword>
<dbReference type="GO" id="GO:0016787">
    <property type="term" value="F:hydrolase activity"/>
    <property type="evidence" value="ECO:0007669"/>
    <property type="project" value="UniProtKB-KW"/>
</dbReference>
<dbReference type="Pfam" id="PF00293">
    <property type="entry name" value="NUDIX"/>
    <property type="match status" value="1"/>
</dbReference>